<dbReference type="InterPro" id="IPR036390">
    <property type="entry name" value="WH_DNA-bd_sf"/>
</dbReference>
<dbReference type="InterPro" id="IPR014710">
    <property type="entry name" value="RmlC-like_jellyroll"/>
</dbReference>
<dbReference type="PANTHER" id="PTHR24567">
    <property type="entry name" value="CRP FAMILY TRANSCRIPTIONAL REGULATORY PROTEIN"/>
    <property type="match status" value="1"/>
</dbReference>
<evidence type="ECO:0000313" key="6">
    <source>
        <dbReference type="Proteomes" id="UP000198804"/>
    </source>
</evidence>
<gene>
    <name evidence="5" type="ORF">SAMN04488125_101239</name>
</gene>
<dbReference type="PANTHER" id="PTHR24567:SF74">
    <property type="entry name" value="HTH-TYPE TRANSCRIPTIONAL REGULATOR ARCR"/>
    <property type="match status" value="1"/>
</dbReference>
<keyword evidence="5" id="KW-0418">Kinase</keyword>
<dbReference type="InterPro" id="IPR018490">
    <property type="entry name" value="cNMP-bd_dom_sf"/>
</dbReference>
<dbReference type="InterPro" id="IPR012318">
    <property type="entry name" value="HTH_CRP"/>
</dbReference>
<evidence type="ECO:0000256" key="1">
    <source>
        <dbReference type="ARBA" id="ARBA00023015"/>
    </source>
</evidence>
<dbReference type="SUPFAM" id="SSF46785">
    <property type="entry name" value="Winged helix' DNA-binding domain"/>
    <property type="match status" value="1"/>
</dbReference>
<keyword evidence="6" id="KW-1185">Reference proteome</keyword>
<evidence type="ECO:0000256" key="2">
    <source>
        <dbReference type="ARBA" id="ARBA00023125"/>
    </source>
</evidence>
<dbReference type="GO" id="GO:0005829">
    <property type="term" value="C:cytosol"/>
    <property type="evidence" value="ECO:0007669"/>
    <property type="project" value="TreeGrafter"/>
</dbReference>
<dbReference type="SMART" id="SM00419">
    <property type="entry name" value="HTH_CRP"/>
    <property type="match status" value="1"/>
</dbReference>
<dbReference type="GO" id="GO:0003700">
    <property type="term" value="F:DNA-binding transcription factor activity"/>
    <property type="evidence" value="ECO:0007669"/>
    <property type="project" value="TreeGrafter"/>
</dbReference>
<reference evidence="6" key="1">
    <citation type="submission" date="2016-10" db="EMBL/GenBank/DDBJ databases">
        <authorList>
            <person name="Varghese N."/>
            <person name="Submissions S."/>
        </authorList>
    </citation>
    <scope>NUCLEOTIDE SEQUENCE [LARGE SCALE GENOMIC DNA]</scope>
    <source>
        <strain evidence="6">CGMCC 1.6474</strain>
    </source>
</reference>
<dbReference type="EMBL" id="FOSV01000001">
    <property type="protein sequence ID" value="SFK31852.1"/>
    <property type="molecule type" value="Genomic_DNA"/>
</dbReference>
<dbReference type="SUPFAM" id="SSF51206">
    <property type="entry name" value="cAMP-binding domain-like"/>
    <property type="match status" value="1"/>
</dbReference>
<evidence type="ECO:0000259" key="4">
    <source>
        <dbReference type="PROSITE" id="PS51063"/>
    </source>
</evidence>
<keyword evidence="3" id="KW-0804">Transcription</keyword>
<dbReference type="Pfam" id="PF13545">
    <property type="entry name" value="HTH_Crp_2"/>
    <property type="match status" value="1"/>
</dbReference>
<dbReference type="Gene3D" id="2.60.120.10">
    <property type="entry name" value="Jelly Rolls"/>
    <property type="match status" value="1"/>
</dbReference>
<dbReference type="AlphaFoldDB" id="A0A1I3YJ44"/>
<dbReference type="InterPro" id="IPR050397">
    <property type="entry name" value="Env_Response_Regulators"/>
</dbReference>
<organism evidence="5 6">
    <name type="scientific">Methylorubrum salsuginis</name>
    <dbReference type="NCBI Taxonomy" id="414703"/>
    <lineage>
        <taxon>Bacteria</taxon>
        <taxon>Pseudomonadati</taxon>
        <taxon>Pseudomonadota</taxon>
        <taxon>Alphaproteobacteria</taxon>
        <taxon>Hyphomicrobiales</taxon>
        <taxon>Methylobacteriaceae</taxon>
        <taxon>Methylorubrum</taxon>
    </lineage>
</organism>
<protein>
    <submittedName>
        <fullName evidence="5">cAMP-binding domain of CRP or a regulatory subunit of cAMP-dependent protein kinases</fullName>
    </submittedName>
</protein>
<dbReference type="Proteomes" id="UP000198804">
    <property type="component" value="Unassembled WGS sequence"/>
</dbReference>
<dbReference type="Gene3D" id="1.10.10.10">
    <property type="entry name" value="Winged helix-like DNA-binding domain superfamily/Winged helix DNA-binding domain"/>
    <property type="match status" value="1"/>
</dbReference>
<name>A0A1I3YJ44_9HYPH</name>
<dbReference type="GO" id="GO:0016301">
    <property type="term" value="F:kinase activity"/>
    <property type="evidence" value="ECO:0007669"/>
    <property type="project" value="UniProtKB-KW"/>
</dbReference>
<keyword evidence="2" id="KW-0238">DNA-binding</keyword>
<dbReference type="PROSITE" id="PS51063">
    <property type="entry name" value="HTH_CRP_2"/>
    <property type="match status" value="1"/>
</dbReference>
<dbReference type="GO" id="GO:0003677">
    <property type="term" value="F:DNA binding"/>
    <property type="evidence" value="ECO:0007669"/>
    <property type="project" value="UniProtKB-KW"/>
</dbReference>
<dbReference type="STRING" id="414703.SAMN04488125_101239"/>
<dbReference type="OrthoDB" id="7506088at2"/>
<accession>A0A1I3YJ44</accession>
<feature type="domain" description="HTH crp-type" evidence="4">
    <location>
        <begin position="149"/>
        <end position="215"/>
    </location>
</feature>
<keyword evidence="1" id="KW-0805">Transcription regulation</keyword>
<dbReference type="RefSeq" id="WP_091941118.1">
    <property type="nucleotide sequence ID" value="NZ_FOSV01000001.1"/>
</dbReference>
<evidence type="ECO:0000256" key="3">
    <source>
        <dbReference type="ARBA" id="ARBA00023163"/>
    </source>
</evidence>
<proteinExistence type="predicted"/>
<keyword evidence="5" id="KW-0808">Transferase</keyword>
<sequence>MPSALERCFEGNLLLKSLRPEDRALLLPHLERVEYARGATLFAAGREVDFISFPLDQTVVTLLISMIDGRSAETATIGREGAVGGVVSNGGLPASTHATIQIAGPMLRMDSVRLQEAKRRSEHLRNLFTRYSDCLLAQVLQSVACNALHPIEERCLRWLLTLQDRLASDVLPITQESLAAMLGVQRTYLTRILRMLQQQGLIEVGRGRITIVDRAETEAVACECHACVKRHFETVLGAVYGPNGRLVAIDPPT</sequence>
<evidence type="ECO:0000313" key="5">
    <source>
        <dbReference type="EMBL" id="SFK31852.1"/>
    </source>
</evidence>
<dbReference type="InterPro" id="IPR036388">
    <property type="entry name" value="WH-like_DNA-bd_sf"/>
</dbReference>